<comment type="subcellular location">
    <subcellularLocation>
        <location evidence="6">Golgi apparatus membrane</location>
        <topology evidence="6">Multi-pass membrane protein</topology>
    </subcellularLocation>
    <subcellularLocation>
        <location evidence="1">Membrane</location>
        <topology evidence="1">Multi-pass membrane protein</topology>
    </subcellularLocation>
</comment>
<dbReference type="AlphaFoldDB" id="A0A5J4P3G1"/>
<dbReference type="GO" id="GO:0006888">
    <property type="term" value="P:endoplasmic reticulum to Golgi vesicle-mediated transport"/>
    <property type="evidence" value="ECO:0007669"/>
    <property type="project" value="InterPro"/>
</dbReference>
<feature type="transmembrane region" description="Helical" evidence="6">
    <location>
        <begin position="76"/>
        <end position="96"/>
    </location>
</feature>
<organism evidence="8 9">
    <name type="scientific">Paragonimus westermani</name>
    <dbReference type="NCBI Taxonomy" id="34504"/>
    <lineage>
        <taxon>Eukaryota</taxon>
        <taxon>Metazoa</taxon>
        <taxon>Spiralia</taxon>
        <taxon>Lophotrochozoa</taxon>
        <taxon>Platyhelminthes</taxon>
        <taxon>Trematoda</taxon>
        <taxon>Digenea</taxon>
        <taxon>Plagiorchiida</taxon>
        <taxon>Troglotremata</taxon>
        <taxon>Troglotrematidae</taxon>
        <taxon>Paragonimus</taxon>
    </lineage>
</organism>
<evidence type="ECO:0000313" key="8">
    <source>
        <dbReference type="EMBL" id="KAA3682357.1"/>
    </source>
</evidence>
<evidence type="ECO:0000313" key="9">
    <source>
        <dbReference type="Proteomes" id="UP000324629"/>
    </source>
</evidence>
<dbReference type="InterPro" id="IPR006977">
    <property type="entry name" value="Yip1_dom"/>
</dbReference>
<dbReference type="PANTHER" id="PTHR21236">
    <property type="entry name" value="GOLGI MEMBRANE PROTEIN YIP1"/>
    <property type="match status" value="1"/>
</dbReference>
<comment type="caution">
    <text evidence="8">The sequence shown here is derived from an EMBL/GenBank/DDBJ whole genome shotgun (WGS) entry which is preliminary data.</text>
</comment>
<dbReference type="InterPro" id="IPR045231">
    <property type="entry name" value="Yip1/4-like"/>
</dbReference>
<feature type="non-terminal residue" evidence="8">
    <location>
        <position position="1"/>
    </location>
</feature>
<dbReference type="PANTHER" id="PTHR21236:SF1">
    <property type="entry name" value="PROTEIN YIPF6"/>
    <property type="match status" value="1"/>
</dbReference>
<keyword evidence="5 6" id="KW-0472">Membrane</keyword>
<dbReference type="GO" id="GO:0005802">
    <property type="term" value="C:trans-Golgi network"/>
    <property type="evidence" value="ECO:0007669"/>
    <property type="project" value="TreeGrafter"/>
</dbReference>
<comment type="similarity">
    <text evidence="2 6">Belongs to the YIP1 family.</text>
</comment>
<feature type="domain" description="Yip1" evidence="7">
    <location>
        <begin position="70"/>
        <end position="218"/>
    </location>
</feature>
<evidence type="ECO:0000259" key="7">
    <source>
        <dbReference type="Pfam" id="PF04893"/>
    </source>
</evidence>
<keyword evidence="3 6" id="KW-0812">Transmembrane</keyword>
<proteinExistence type="inferred from homology"/>
<feature type="transmembrane region" description="Helical" evidence="6">
    <location>
        <begin position="108"/>
        <end position="129"/>
    </location>
</feature>
<evidence type="ECO:0000256" key="6">
    <source>
        <dbReference type="RuleBase" id="RU361264"/>
    </source>
</evidence>
<reference evidence="8 9" key="1">
    <citation type="journal article" date="2019" name="Gigascience">
        <title>Whole-genome sequence of the oriental lung fluke Paragonimus westermani.</title>
        <authorList>
            <person name="Oey H."/>
            <person name="Zakrzewski M."/>
            <person name="Narain K."/>
            <person name="Devi K.R."/>
            <person name="Agatsuma T."/>
            <person name="Nawaratna S."/>
            <person name="Gobert G.N."/>
            <person name="Jones M.K."/>
            <person name="Ragan M.A."/>
            <person name="McManus D.P."/>
            <person name="Krause L."/>
        </authorList>
    </citation>
    <scope>NUCLEOTIDE SEQUENCE [LARGE SCALE GENOMIC DNA]</scope>
    <source>
        <strain evidence="8 9">IND2009</strain>
    </source>
</reference>
<keyword evidence="4 6" id="KW-1133">Transmembrane helix</keyword>
<feature type="transmembrane region" description="Helical" evidence="6">
    <location>
        <begin position="167"/>
        <end position="192"/>
    </location>
</feature>
<dbReference type="GO" id="GO:0000139">
    <property type="term" value="C:Golgi membrane"/>
    <property type="evidence" value="ECO:0007669"/>
    <property type="project" value="UniProtKB-SubCell"/>
</dbReference>
<accession>A0A5J4P3G1</accession>
<evidence type="ECO:0000256" key="4">
    <source>
        <dbReference type="ARBA" id="ARBA00022989"/>
    </source>
</evidence>
<gene>
    <name evidence="8" type="ORF">DEA37_0006605</name>
</gene>
<keyword evidence="9" id="KW-1185">Reference proteome</keyword>
<feature type="transmembrane region" description="Helical" evidence="6">
    <location>
        <begin position="204"/>
        <end position="222"/>
    </location>
</feature>
<protein>
    <recommendedName>
        <fullName evidence="6">Protein YIPF</fullName>
    </recommendedName>
</protein>
<sequence length="225" mass="25030">RCGDCSMEFNSPGRSSFTMPLDGQIHDHNHDQYAGESLRFINEPIRDTVTRSVRAVGKKFSHVLCPRKGHELVKEWDLWGPLILCLVMSVLLHSSSDDYSIADGGPEFAQVFVIFWLGAAIVTLNSKLIGGAVSFLQTVCILGYCILPLVISLVFCRILVLTSSDSLWIFAIRLLVVAFGLVYSSFASFVFLTPTQPPNRVGMALYPICLLYFFFAWLVISVPSE</sequence>
<feature type="transmembrane region" description="Helical" evidence="6">
    <location>
        <begin position="141"/>
        <end position="161"/>
    </location>
</feature>
<evidence type="ECO:0000256" key="3">
    <source>
        <dbReference type="ARBA" id="ARBA00022692"/>
    </source>
</evidence>
<evidence type="ECO:0000256" key="5">
    <source>
        <dbReference type="ARBA" id="ARBA00023136"/>
    </source>
</evidence>
<dbReference type="Pfam" id="PF04893">
    <property type="entry name" value="Yip1"/>
    <property type="match status" value="1"/>
</dbReference>
<evidence type="ECO:0000256" key="2">
    <source>
        <dbReference type="ARBA" id="ARBA00010596"/>
    </source>
</evidence>
<evidence type="ECO:0000256" key="1">
    <source>
        <dbReference type="ARBA" id="ARBA00004141"/>
    </source>
</evidence>
<name>A0A5J4P3G1_9TREM</name>
<dbReference type="EMBL" id="QNGE01000025">
    <property type="protein sequence ID" value="KAA3682357.1"/>
    <property type="molecule type" value="Genomic_DNA"/>
</dbReference>
<dbReference type="Proteomes" id="UP000324629">
    <property type="component" value="Unassembled WGS sequence"/>
</dbReference>